<protein>
    <submittedName>
        <fullName evidence="3">Uncharacterized protein</fullName>
    </submittedName>
</protein>
<feature type="region of interest" description="Disordered" evidence="1">
    <location>
        <begin position="47"/>
        <end position="109"/>
    </location>
</feature>
<feature type="transmembrane region" description="Helical" evidence="2">
    <location>
        <begin position="573"/>
        <end position="595"/>
    </location>
</feature>
<feature type="region of interest" description="Disordered" evidence="1">
    <location>
        <begin position="166"/>
        <end position="190"/>
    </location>
</feature>
<keyword evidence="2" id="KW-1133">Transmembrane helix</keyword>
<sequence length="694" mass="77802">MSQQPELPRIDAVAKSYTWPSIFTKRRIFDRASENQPYLEYLRDMGVALGGDDDSSSSGGSDDEGDDAEDNGEGDDNDNDNDNTDNREDRGEKRNELRSNKDNDILNPNEDLSLAVRPFMKGVSGEEEKRISLDQVDVVSSFAESPISGGALEGQGGDEEPLIGFVDDSCASDGPTPDSPEAEQHRPQQGGLTQCQLNEVLGIPRFSVATNTAQGTDQSDDNVINADQRKIFFTTLGAKGIAVLARRTPVRERQAVTAFMYRHLKPTASMGVTLPVKGFRTFAMHLHIPFYVLGDPTLDPPHRDTRKWPNGEPLRASCALDCLSTSRDTKEKQWLYEAQTSVLMTGIDHYVWTAICTVDTYYCDTKSKESESVRSLRRPKFRLSKQAKQMWDPLVGRGTLPLILSKVRDPRRYFLAVCEARIGWVLLQWGKIVGAFSDNIKQKRPPSRRSGLGQDRVKQLMNEFEEWIEETLSNIENFITCLDKAIRMWKGFCQTDIGYFSDLDSKSEGRGLEEIGKHFYTMSTYRSDLQALKTNILDVKRPAAQRFFDSENRAVAEKGYEVAKADNSINQKVHVVALTVFFFSPLSLVAGIFNMPESVLPFRPNPLTFFLTLVMLAFAYSISYALMRPSASDRGKPPPATGEADLLDPPHPEQRGLQARMQESWERLSRGLDRGIVRLALRGPSSDQENQLPV</sequence>
<organism evidence="3 4">
    <name type="scientific">Lasiosphaeris hirsuta</name>
    <dbReference type="NCBI Taxonomy" id="260670"/>
    <lineage>
        <taxon>Eukaryota</taxon>
        <taxon>Fungi</taxon>
        <taxon>Dikarya</taxon>
        <taxon>Ascomycota</taxon>
        <taxon>Pezizomycotina</taxon>
        <taxon>Sordariomycetes</taxon>
        <taxon>Sordariomycetidae</taxon>
        <taxon>Sordariales</taxon>
        <taxon>Lasiosphaeriaceae</taxon>
        <taxon>Lasiosphaeris</taxon>
    </lineage>
</organism>
<dbReference type="EMBL" id="JAUKUA010000007">
    <property type="protein sequence ID" value="KAK0705695.1"/>
    <property type="molecule type" value="Genomic_DNA"/>
</dbReference>
<feature type="compositionally biased region" description="Basic and acidic residues" evidence="1">
    <location>
        <begin position="84"/>
        <end position="104"/>
    </location>
</feature>
<keyword evidence="2" id="KW-0472">Membrane</keyword>
<feature type="region of interest" description="Disordered" evidence="1">
    <location>
        <begin position="631"/>
        <end position="662"/>
    </location>
</feature>
<keyword evidence="4" id="KW-1185">Reference proteome</keyword>
<dbReference type="Proteomes" id="UP001172102">
    <property type="component" value="Unassembled WGS sequence"/>
</dbReference>
<comment type="caution">
    <text evidence="3">The sequence shown here is derived from an EMBL/GenBank/DDBJ whole genome shotgun (WGS) entry which is preliminary data.</text>
</comment>
<gene>
    <name evidence="3" type="ORF">B0H67DRAFT_594764</name>
</gene>
<dbReference type="AlphaFoldDB" id="A0AA40DJQ9"/>
<proteinExistence type="predicted"/>
<feature type="compositionally biased region" description="Acidic residues" evidence="1">
    <location>
        <begin position="51"/>
        <end position="83"/>
    </location>
</feature>
<reference evidence="3" key="1">
    <citation type="submission" date="2023-06" db="EMBL/GenBank/DDBJ databases">
        <title>Genome-scale phylogeny and comparative genomics of the fungal order Sordariales.</title>
        <authorList>
            <consortium name="Lawrence Berkeley National Laboratory"/>
            <person name="Hensen N."/>
            <person name="Bonometti L."/>
            <person name="Westerberg I."/>
            <person name="Brannstrom I.O."/>
            <person name="Guillou S."/>
            <person name="Cros-Aarteil S."/>
            <person name="Calhoun S."/>
            <person name="Haridas S."/>
            <person name="Kuo A."/>
            <person name="Mondo S."/>
            <person name="Pangilinan J."/>
            <person name="Riley R."/>
            <person name="Labutti K."/>
            <person name="Andreopoulos B."/>
            <person name="Lipzen A."/>
            <person name="Chen C."/>
            <person name="Yanf M."/>
            <person name="Daum C."/>
            <person name="Ng V."/>
            <person name="Clum A."/>
            <person name="Steindorff A."/>
            <person name="Ohm R."/>
            <person name="Martin F."/>
            <person name="Silar P."/>
            <person name="Natvig D."/>
            <person name="Lalanne C."/>
            <person name="Gautier V."/>
            <person name="Ament-Velasquez S.L."/>
            <person name="Kruys A."/>
            <person name="Hutchinson M.I."/>
            <person name="Powell A.J."/>
            <person name="Barry K."/>
            <person name="Miller A.N."/>
            <person name="Grigoriev I.V."/>
            <person name="Debuchy R."/>
            <person name="Gladieux P."/>
            <person name="Thoren M.H."/>
            <person name="Johannesson H."/>
        </authorList>
    </citation>
    <scope>NUCLEOTIDE SEQUENCE</scope>
    <source>
        <strain evidence="3">SMH4607-1</strain>
    </source>
</reference>
<name>A0AA40DJQ9_9PEZI</name>
<accession>A0AA40DJQ9</accession>
<feature type="transmembrane region" description="Helical" evidence="2">
    <location>
        <begin position="607"/>
        <end position="627"/>
    </location>
</feature>
<evidence type="ECO:0000313" key="4">
    <source>
        <dbReference type="Proteomes" id="UP001172102"/>
    </source>
</evidence>
<evidence type="ECO:0000256" key="1">
    <source>
        <dbReference type="SAM" id="MobiDB-lite"/>
    </source>
</evidence>
<evidence type="ECO:0000256" key="2">
    <source>
        <dbReference type="SAM" id="Phobius"/>
    </source>
</evidence>
<keyword evidence="2" id="KW-0812">Transmembrane</keyword>
<evidence type="ECO:0000313" key="3">
    <source>
        <dbReference type="EMBL" id="KAK0705695.1"/>
    </source>
</evidence>